<protein>
    <recommendedName>
        <fullName evidence="9">Cation-transporting P-type ATPase N-terminal domain-containing protein</fullName>
    </recommendedName>
</protein>
<dbReference type="InterPro" id="IPR018303">
    <property type="entry name" value="ATPase_P-typ_P_site"/>
</dbReference>
<dbReference type="GO" id="GO:0016020">
    <property type="term" value="C:membrane"/>
    <property type="evidence" value="ECO:0007669"/>
    <property type="project" value="UniProtKB-SubCell"/>
</dbReference>
<evidence type="ECO:0000256" key="2">
    <source>
        <dbReference type="ARBA" id="ARBA00022692"/>
    </source>
</evidence>
<evidence type="ECO:0000313" key="11">
    <source>
        <dbReference type="Proteomes" id="UP000789595"/>
    </source>
</evidence>
<dbReference type="InterPro" id="IPR036412">
    <property type="entry name" value="HAD-like_sf"/>
</dbReference>
<dbReference type="Pfam" id="PF00690">
    <property type="entry name" value="Cation_ATPase_N"/>
    <property type="match status" value="1"/>
</dbReference>
<dbReference type="InterPro" id="IPR008250">
    <property type="entry name" value="ATPase_P-typ_transduc_dom_A_sf"/>
</dbReference>
<dbReference type="InterPro" id="IPR023298">
    <property type="entry name" value="ATPase_P-typ_TM_dom_sf"/>
</dbReference>
<dbReference type="SFLD" id="SFLDS00003">
    <property type="entry name" value="Haloacid_Dehalogenase"/>
    <property type="match status" value="1"/>
</dbReference>
<keyword evidence="2 8" id="KW-0812">Transmembrane</keyword>
<dbReference type="Proteomes" id="UP000789595">
    <property type="component" value="Unassembled WGS sequence"/>
</dbReference>
<dbReference type="Pfam" id="PF00122">
    <property type="entry name" value="E1-E2_ATPase"/>
    <property type="match status" value="1"/>
</dbReference>
<dbReference type="EMBL" id="CAKKNE010000002">
    <property type="protein sequence ID" value="CAH0368517.1"/>
    <property type="molecule type" value="Genomic_DNA"/>
</dbReference>
<evidence type="ECO:0000256" key="1">
    <source>
        <dbReference type="ARBA" id="ARBA00004141"/>
    </source>
</evidence>
<feature type="domain" description="Cation-transporting P-type ATPase N-terminal" evidence="9">
    <location>
        <begin position="11"/>
        <end position="85"/>
    </location>
</feature>
<keyword evidence="7 8" id="KW-0472">Membrane</keyword>
<keyword evidence="5" id="KW-1278">Translocase</keyword>
<gene>
    <name evidence="10" type="ORF">PECAL_2P15840</name>
</gene>
<name>A0A8J2SK54_9STRA</name>
<evidence type="ECO:0000256" key="8">
    <source>
        <dbReference type="SAM" id="Phobius"/>
    </source>
</evidence>
<dbReference type="GO" id="GO:0005524">
    <property type="term" value="F:ATP binding"/>
    <property type="evidence" value="ECO:0007669"/>
    <property type="project" value="UniProtKB-KW"/>
</dbReference>
<dbReference type="InterPro" id="IPR001757">
    <property type="entry name" value="P_typ_ATPase"/>
</dbReference>
<evidence type="ECO:0000256" key="3">
    <source>
        <dbReference type="ARBA" id="ARBA00022741"/>
    </source>
</evidence>
<proteinExistence type="predicted"/>
<dbReference type="InterPro" id="IPR023214">
    <property type="entry name" value="HAD_sf"/>
</dbReference>
<dbReference type="Pfam" id="PF00702">
    <property type="entry name" value="Hydrolase"/>
    <property type="match status" value="1"/>
</dbReference>
<dbReference type="Gene3D" id="1.20.1110.10">
    <property type="entry name" value="Calcium-transporting ATPase, transmembrane domain"/>
    <property type="match status" value="1"/>
</dbReference>
<dbReference type="SUPFAM" id="SSF56784">
    <property type="entry name" value="HAD-like"/>
    <property type="match status" value="1"/>
</dbReference>
<dbReference type="PROSITE" id="PS00154">
    <property type="entry name" value="ATPASE_E1_E2"/>
    <property type="match status" value="1"/>
</dbReference>
<dbReference type="InterPro" id="IPR059000">
    <property type="entry name" value="ATPase_P-type_domA"/>
</dbReference>
<keyword evidence="6 8" id="KW-1133">Transmembrane helix</keyword>
<dbReference type="NCBIfam" id="TIGR01494">
    <property type="entry name" value="ATPase_P-type"/>
    <property type="match status" value="4"/>
</dbReference>
<feature type="transmembrane region" description="Helical" evidence="8">
    <location>
        <begin position="282"/>
        <end position="315"/>
    </location>
</feature>
<dbReference type="GO" id="GO:0016887">
    <property type="term" value="F:ATP hydrolysis activity"/>
    <property type="evidence" value="ECO:0007669"/>
    <property type="project" value="InterPro"/>
</dbReference>
<dbReference type="SFLD" id="SFLDG00002">
    <property type="entry name" value="C1.7:_P-type_atpase_like"/>
    <property type="match status" value="1"/>
</dbReference>
<feature type="transmembrane region" description="Helical" evidence="8">
    <location>
        <begin position="259"/>
        <end position="276"/>
    </location>
</feature>
<dbReference type="Gene3D" id="3.40.1110.10">
    <property type="entry name" value="Calcium-transporting ATPase, cytoplasmic domain N"/>
    <property type="match status" value="1"/>
</dbReference>
<dbReference type="OrthoDB" id="3352408at2759"/>
<dbReference type="SUPFAM" id="SSF81660">
    <property type="entry name" value="Metal cation-transporting ATPase, ATP-binding domain N"/>
    <property type="match status" value="1"/>
</dbReference>
<keyword evidence="4" id="KW-0067">ATP-binding</keyword>
<dbReference type="SUPFAM" id="SSF81665">
    <property type="entry name" value="Calcium ATPase, transmembrane domain M"/>
    <property type="match status" value="1"/>
</dbReference>
<dbReference type="AlphaFoldDB" id="A0A8J2SK54"/>
<dbReference type="Gene3D" id="3.40.50.1000">
    <property type="entry name" value="HAD superfamily/HAD-like"/>
    <property type="match status" value="1"/>
</dbReference>
<dbReference type="Gene3D" id="2.70.150.10">
    <property type="entry name" value="Calcium-transporting ATPase, cytoplasmic transduction domain A"/>
    <property type="match status" value="1"/>
</dbReference>
<evidence type="ECO:0000256" key="4">
    <source>
        <dbReference type="ARBA" id="ARBA00022840"/>
    </source>
</evidence>
<dbReference type="InterPro" id="IPR044492">
    <property type="entry name" value="P_typ_ATPase_HD_dom"/>
</dbReference>
<feature type="transmembrane region" description="Helical" evidence="8">
    <location>
        <begin position="838"/>
        <end position="858"/>
    </location>
</feature>
<evidence type="ECO:0000259" key="9">
    <source>
        <dbReference type="SMART" id="SM00831"/>
    </source>
</evidence>
<comment type="subcellular location">
    <subcellularLocation>
        <location evidence="1">Membrane</location>
        <topology evidence="1">Multi-pass membrane protein</topology>
    </subcellularLocation>
</comment>
<sequence>MDQFERAATRAIVTCGPKEALERLGAHADDGLAAQEVDRRRQISGPNELAKTEEETACAKFLEQLKEPLILLLFASAVVSSLLGQYDDAISIAVAVLIVTTIAYIQESNSARTLEALAGLVPPRCLVVRSGLPAADVAAADLVPGDVVVISTGDRVPADCRLVEAVELVVDESSLTGESEPVSKSRDWTGDLPTTDQVPLAECRTILFAGTFVRFGRGRAVVITVGAKTEVGAAAQELESLEPGRTPLQQGMDALGRKLSAASIAVIVVIGLVGLLRGESLLGVFTVGVSLAVAAIPEGLPICVAVTLALGVMRIAQRNAIVKRLPAVEALGCADVLCCDKTGTLTQGSMKVAEAKCGAWSLRRTLDGKWECRRDGDREWRTDLGLPGSIEACFDACCLCSNATVQHGNPTEVALLAAAEELGVVDRRSRTTRVSEVAFSSERKRMEVRVKDKNGTFTYVKGALESLNFDAEQKWADENSQMAVRGLRVLALLKSDGRTTQLLGLVGLADPPRESALQAVTELHERGTRVVMLTGDGRETAVAIAKKVGILGDGLVLSGSELDQLASGSLKASDLTDEDTPGGTLFCGSPRRDPDRVSSVVQRVAVLYRVSPRHKLAVVRLLRQAGRVVAMTGDGVNDAPALRAADVGVAMGKIGTDVAKEAADVVLADDELGSIVAAVDEGKAIFHNIRNFLTFQLSTSLAALGIVAGAKVLGLPPPLNPTQVLWINIIMDGPPAQSLGVEPCDSAVKLQPPRKRDEPVITDKMARRVLSSAALVTAGTLYVFSSEFAKDGIDSSTRHDTTMTFTTFVLYDMVNALTCRSDVALVGTSRLPVFANKAFVVAIACCLVGQLLVVYTAFGQRVFGTEALSMHDVGVCAFWASLVLPLDILRKLNLFGNRMGWIVSWGASAPSKKVDDDEDFMERKNSLGVV</sequence>
<evidence type="ECO:0000256" key="6">
    <source>
        <dbReference type="ARBA" id="ARBA00022989"/>
    </source>
</evidence>
<reference evidence="10" key="1">
    <citation type="submission" date="2021-11" db="EMBL/GenBank/DDBJ databases">
        <authorList>
            <consortium name="Genoscope - CEA"/>
            <person name="William W."/>
        </authorList>
    </citation>
    <scope>NUCLEOTIDE SEQUENCE</scope>
</reference>
<organism evidence="10 11">
    <name type="scientific">Pelagomonas calceolata</name>
    <dbReference type="NCBI Taxonomy" id="35677"/>
    <lineage>
        <taxon>Eukaryota</taxon>
        <taxon>Sar</taxon>
        <taxon>Stramenopiles</taxon>
        <taxon>Ochrophyta</taxon>
        <taxon>Pelagophyceae</taxon>
        <taxon>Pelagomonadales</taxon>
        <taxon>Pelagomonadaceae</taxon>
        <taxon>Pelagomonas</taxon>
    </lineage>
</organism>
<accession>A0A8J2SK54</accession>
<keyword evidence="11" id="KW-1185">Reference proteome</keyword>
<dbReference type="PANTHER" id="PTHR42861">
    <property type="entry name" value="CALCIUM-TRANSPORTING ATPASE"/>
    <property type="match status" value="1"/>
</dbReference>
<keyword evidence="3" id="KW-0547">Nucleotide-binding</keyword>
<dbReference type="Pfam" id="PF00689">
    <property type="entry name" value="Cation_ATPase_C"/>
    <property type="match status" value="1"/>
</dbReference>
<dbReference type="SMART" id="SM00831">
    <property type="entry name" value="Cation_ATPase_N"/>
    <property type="match status" value="1"/>
</dbReference>
<dbReference type="InterPro" id="IPR023299">
    <property type="entry name" value="ATPase_P-typ_cyto_dom_N"/>
</dbReference>
<dbReference type="PRINTS" id="PR00119">
    <property type="entry name" value="CATATPASE"/>
</dbReference>
<dbReference type="InterPro" id="IPR004014">
    <property type="entry name" value="ATPase_P-typ_cation-transptr_N"/>
</dbReference>
<dbReference type="InterPro" id="IPR006068">
    <property type="entry name" value="ATPase_P-typ_cation-transptr_C"/>
</dbReference>
<comment type="caution">
    <text evidence="10">The sequence shown here is derived from an EMBL/GenBank/DDBJ whole genome shotgun (WGS) entry which is preliminary data.</text>
</comment>
<evidence type="ECO:0000313" key="10">
    <source>
        <dbReference type="EMBL" id="CAH0368517.1"/>
    </source>
</evidence>
<evidence type="ECO:0000256" key="7">
    <source>
        <dbReference type="ARBA" id="ARBA00023136"/>
    </source>
</evidence>
<feature type="transmembrane region" description="Helical" evidence="8">
    <location>
        <begin position="870"/>
        <end position="889"/>
    </location>
</feature>
<dbReference type="SUPFAM" id="SSF81653">
    <property type="entry name" value="Calcium ATPase, transduction domain A"/>
    <property type="match status" value="1"/>
</dbReference>
<evidence type="ECO:0000256" key="5">
    <source>
        <dbReference type="ARBA" id="ARBA00022967"/>
    </source>
</evidence>
<dbReference type="SFLD" id="SFLDF00027">
    <property type="entry name" value="p-type_atpase"/>
    <property type="match status" value="1"/>
</dbReference>